<organism evidence="3">
    <name type="scientific">Singulisphaera sp. Ch08</name>
    <dbReference type="NCBI Taxonomy" id="3120278"/>
    <lineage>
        <taxon>Bacteria</taxon>
        <taxon>Pseudomonadati</taxon>
        <taxon>Planctomycetota</taxon>
        <taxon>Planctomycetia</taxon>
        <taxon>Isosphaerales</taxon>
        <taxon>Isosphaeraceae</taxon>
        <taxon>Singulisphaera</taxon>
    </lineage>
</organism>
<accession>A0AAU7CDE0</accession>
<dbReference type="AlphaFoldDB" id="A0AAU7CDE0"/>
<feature type="chain" id="PRO_5043918836" evidence="1">
    <location>
        <begin position="26"/>
        <end position="289"/>
    </location>
</feature>
<name>A0AAU7CDE0_9BACT</name>
<keyword evidence="1" id="KW-0732">Signal</keyword>
<dbReference type="NCBIfam" id="TIGR02595">
    <property type="entry name" value="PEP_CTERM"/>
    <property type="match status" value="1"/>
</dbReference>
<feature type="domain" description="Ice-binding protein C-terminal" evidence="2">
    <location>
        <begin position="257"/>
        <end position="282"/>
    </location>
</feature>
<evidence type="ECO:0000259" key="2">
    <source>
        <dbReference type="Pfam" id="PF07589"/>
    </source>
</evidence>
<proteinExistence type="predicted"/>
<protein>
    <submittedName>
        <fullName evidence="3">PEP-CTERM sorting domain-containing protein</fullName>
    </submittedName>
</protein>
<reference evidence="3" key="1">
    <citation type="submission" date="2024-05" db="EMBL/GenBank/DDBJ databases">
        <title>Planctomycetes of the genus Singulisphaera possess chitinolytic capabilities.</title>
        <authorList>
            <person name="Ivanova A."/>
        </authorList>
    </citation>
    <scope>NUCLEOTIDE SEQUENCE</scope>
    <source>
        <strain evidence="3">Ch08T</strain>
    </source>
</reference>
<dbReference type="Pfam" id="PF07589">
    <property type="entry name" value="PEP-CTERM"/>
    <property type="match status" value="1"/>
</dbReference>
<sequence>MTRTYVKGLAVIAAFLALTSPIAPASTILNLTEAGNNANETAAIGGNFIVQQTTLSNGTGVLDSFVRLRAEGRNTSEQGYNTDFRPLQFDEKSSPAYTHSLLLSDVPIVNVGGTDYRQFVLDINEKHGETRSLLSLNQVQIFLRDFGDLGGAFVQSAATSTTPPVIAFVDPFSSEVFRLNNNNSSFFEIQLNAALNSRTNPGDMFLYVADAAFQTVVGTNPDRQYVYLYSQFGSPPGAYATNGKYEEWAILKNSPNPVPEPSTVALALTGLGTLGVAGLRRRRSCPVSA</sequence>
<dbReference type="EMBL" id="CP155447">
    <property type="protein sequence ID" value="XBH03175.1"/>
    <property type="molecule type" value="Genomic_DNA"/>
</dbReference>
<dbReference type="RefSeq" id="WP_406695912.1">
    <property type="nucleotide sequence ID" value="NZ_CP155447.1"/>
</dbReference>
<evidence type="ECO:0000256" key="1">
    <source>
        <dbReference type="SAM" id="SignalP"/>
    </source>
</evidence>
<feature type="signal peptide" evidence="1">
    <location>
        <begin position="1"/>
        <end position="25"/>
    </location>
</feature>
<dbReference type="InterPro" id="IPR013424">
    <property type="entry name" value="Ice-binding_C"/>
</dbReference>
<evidence type="ECO:0000313" key="3">
    <source>
        <dbReference type="EMBL" id="XBH03175.1"/>
    </source>
</evidence>
<gene>
    <name evidence="3" type="ORF">V5E97_33445</name>
</gene>